<gene>
    <name evidence="1" type="ORF">EAH73_20350</name>
</gene>
<comment type="caution">
    <text evidence="1">The sequence shown here is derived from an EMBL/GenBank/DDBJ whole genome shotgun (WGS) entry which is preliminary data.</text>
</comment>
<evidence type="ECO:0000313" key="1">
    <source>
        <dbReference type="EMBL" id="TPG60921.1"/>
    </source>
</evidence>
<dbReference type="Proteomes" id="UP000317646">
    <property type="component" value="Unassembled WGS sequence"/>
</dbReference>
<evidence type="ECO:0000313" key="2">
    <source>
        <dbReference type="Proteomes" id="UP000317646"/>
    </source>
</evidence>
<protein>
    <submittedName>
        <fullName evidence="1">Uncharacterized protein</fullName>
    </submittedName>
</protein>
<reference evidence="1 2" key="1">
    <citation type="journal article" date="2019" name="Environ. Microbiol.">
        <title>Species interactions and distinct microbial communities in high Arctic permafrost affected cryosols are associated with the CH4 and CO2 gas fluxes.</title>
        <authorList>
            <person name="Altshuler I."/>
            <person name="Hamel J."/>
            <person name="Turney S."/>
            <person name="Magnuson E."/>
            <person name="Levesque R."/>
            <person name="Greer C."/>
            <person name="Whyte L.G."/>
        </authorList>
    </citation>
    <scope>NUCLEOTIDE SEQUENCE [LARGE SCALE GENOMIC DNA]</scope>
    <source>
        <strain evidence="1 2">S9.2P</strain>
    </source>
</reference>
<dbReference type="AlphaFoldDB" id="A0A502GGL5"/>
<proteinExistence type="predicted"/>
<sequence>MLPGLGSGSINARPMNQYQIVSQVRHLRYVCFVRDEYTHEALTALMQSLQQYWGGRYTPIIPVPATGISPGYVALLQHYDPDYVLCGPGVDVEAVKQLRCFSPVGYFDLNEKGYSKELRGVYALHLLTQFTPGLPVLVASGLDQVTSPLLPFYKLNFGLVSAAAFDEEITRSYRQVALTAENFASINQLLHEQPSILHSDLVRQNLHTVVLRTSVYQPYNVTELIVAKDRSATADLLYYWNRQLYECRSLLYCTVEELRELGRDRYFGAVLHNMSAYDQPIEVVSFSLNEAEVDVLLTDVLRPIARHRAFRYRAIAEFPLAIMDASGHLPHKSSESPTTQTLISDSGLIQLPMPSFSKNLHYYPQQWAVDLEISQRTDDYRNRLLFPLTTNCGSIVKGRKGRVRPGRDLSVLVASQGNEPAAVTVELPSFPQLLRQLIATPVLHGQATRTRFVDQRPHDDSNRLSAFLSIFNQDFALVREFFDDKFWVDVFEELCRSEALAGDAIGFEELVRRCQAALSQAGIKLSKATAINGGNLRQSLRRTVQELCGYGVLLPGFKLKCPRCSSIFWHPLNGAAQTVPCSGCLRDFSFPVEQPFAYKLNSVIKNSMFQSRFMRDGNLTVIRTLVSLHEQAHQSFGYSPQLNLYDSYRLGLNSAELDIIGLVDGQLIIGEAKHSGSAFMANDLKPLRSLVEAAKIICPDRLILACYEDSNSELAQAKTTVLDLFGHWAYQPVVTTLLLPDPSYFYLRGHRYFLD</sequence>
<organism evidence="1 2">
    <name type="scientific">Hymenobacter nivis</name>
    <dbReference type="NCBI Taxonomy" id="1850093"/>
    <lineage>
        <taxon>Bacteria</taxon>
        <taxon>Pseudomonadati</taxon>
        <taxon>Bacteroidota</taxon>
        <taxon>Cytophagia</taxon>
        <taxon>Cytophagales</taxon>
        <taxon>Hymenobacteraceae</taxon>
        <taxon>Hymenobacter</taxon>
    </lineage>
</organism>
<keyword evidence="2" id="KW-1185">Reference proteome</keyword>
<name>A0A502GGL5_9BACT</name>
<accession>A0A502GGL5</accession>
<dbReference type="EMBL" id="RCYZ01000011">
    <property type="protein sequence ID" value="TPG60921.1"/>
    <property type="molecule type" value="Genomic_DNA"/>
</dbReference>